<feature type="domain" description="Homoserine dehydrogenase catalytic" evidence="3">
    <location>
        <begin position="37"/>
        <end position="152"/>
    </location>
</feature>
<dbReference type="Gene3D" id="3.30.360.10">
    <property type="entry name" value="Dihydrodipicolinate Reductase, domain 2"/>
    <property type="match status" value="1"/>
</dbReference>
<dbReference type="PANTHER" id="PTHR43070">
    <property type="match status" value="1"/>
</dbReference>
<evidence type="ECO:0000256" key="1">
    <source>
        <dbReference type="ARBA" id="ARBA00022857"/>
    </source>
</evidence>
<dbReference type="InterPro" id="IPR011147">
    <property type="entry name" value="Bifunc_Aspkin/hSer_DH"/>
</dbReference>
<dbReference type="PANTHER" id="PTHR43070:SF3">
    <property type="entry name" value="HOMOSERINE DEHYDROGENASE"/>
    <property type="match status" value="1"/>
</dbReference>
<sequence length="159" mass="17968">MDSQPDINVRVRASNFSGRFNYLKKNESYITSHSWEIKALILARLLGRHLNLDNMKIESLYPDEMGPDVMPLLDQKIEDRTKQASANGNVLRYVCLIDDVSWHPKDSALGRLRGSDNVVEIYIRCYEKQPSVIQGTGAGNDTTADGVLADILDIQDLFR</sequence>
<dbReference type="Pfam" id="PF00742">
    <property type="entry name" value="Homoserine_dh"/>
    <property type="match status" value="1"/>
</dbReference>
<keyword evidence="5" id="KW-1185">Reference proteome</keyword>
<dbReference type="InterPro" id="IPR001342">
    <property type="entry name" value="HDH_cat"/>
</dbReference>
<dbReference type="SUPFAM" id="SSF55347">
    <property type="entry name" value="Glyceraldehyde-3-phosphate dehydrogenase-like, C-terminal domain"/>
    <property type="match status" value="1"/>
</dbReference>
<keyword evidence="1" id="KW-0521">NADP</keyword>
<dbReference type="EMBL" id="JAIVGD010000003">
    <property type="protein sequence ID" value="KAH0777209.1"/>
    <property type="molecule type" value="Genomic_DNA"/>
</dbReference>
<evidence type="ECO:0000313" key="4">
    <source>
        <dbReference type="EMBL" id="KAH0777209.1"/>
    </source>
</evidence>
<reference evidence="4 5" key="1">
    <citation type="journal article" date="2021" name="bioRxiv">
        <title>Chromosome-scale and haplotype-resolved genome assembly of a tetraploid potato cultivar.</title>
        <authorList>
            <person name="Sun H."/>
            <person name="Jiao W.-B."/>
            <person name="Krause K."/>
            <person name="Campoy J.A."/>
            <person name="Goel M."/>
            <person name="Folz-Donahue K."/>
            <person name="Kukat C."/>
            <person name="Huettel B."/>
            <person name="Schneeberger K."/>
        </authorList>
    </citation>
    <scope>NUCLEOTIDE SEQUENCE [LARGE SCALE GENOMIC DNA]</scope>
    <source>
        <strain evidence="4">SolTubOtavaFocal</strain>
        <tissue evidence="4">Leaves</tissue>
    </source>
</reference>
<gene>
    <name evidence="4" type="ORF">KY290_008620</name>
</gene>
<proteinExistence type="predicted"/>
<evidence type="ECO:0000256" key="2">
    <source>
        <dbReference type="ARBA" id="ARBA00023002"/>
    </source>
</evidence>
<evidence type="ECO:0000259" key="3">
    <source>
        <dbReference type="Pfam" id="PF00742"/>
    </source>
</evidence>
<protein>
    <recommendedName>
        <fullName evidence="3">Homoserine dehydrogenase catalytic domain-containing protein</fullName>
    </recommendedName>
</protein>
<accession>A0ABQ7WAY5</accession>
<organism evidence="4 5">
    <name type="scientific">Solanum tuberosum</name>
    <name type="common">Potato</name>
    <dbReference type="NCBI Taxonomy" id="4113"/>
    <lineage>
        <taxon>Eukaryota</taxon>
        <taxon>Viridiplantae</taxon>
        <taxon>Streptophyta</taxon>
        <taxon>Embryophyta</taxon>
        <taxon>Tracheophyta</taxon>
        <taxon>Spermatophyta</taxon>
        <taxon>Magnoliopsida</taxon>
        <taxon>eudicotyledons</taxon>
        <taxon>Gunneridae</taxon>
        <taxon>Pentapetalae</taxon>
        <taxon>asterids</taxon>
        <taxon>lamiids</taxon>
        <taxon>Solanales</taxon>
        <taxon>Solanaceae</taxon>
        <taxon>Solanoideae</taxon>
        <taxon>Solaneae</taxon>
        <taxon>Solanum</taxon>
    </lineage>
</organism>
<comment type="caution">
    <text evidence="4">The sequence shown here is derived from an EMBL/GenBank/DDBJ whole genome shotgun (WGS) entry which is preliminary data.</text>
</comment>
<evidence type="ECO:0000313" key="5">
    <source>
        <dbReference type="Proteomes" id="UP000826656"/>
    </source>
</evidence>
<keyword evidence="2" id="KW-0560">Oxidoreductase</keyword>
<name>A0ABQ7WAY5_SOLTU</name>
<dbReference type="Proteomes" id="UP000826656">
    <property type="component" value="Unassembled WGS sequence"/>
</dbReference>